<reference evidence="4 5" key="1">
    <citation type="submission" date="2017-02" db="EMBL/GenBank/DDBJ databases">
        <title>Genomic diversity within the haloalkaliphilic genus Thioalkalivibrio.</title>
        <authorList>
            <person name="Ahn A.-C."/>
            <person name="Meier-Kolthoff J."/>
            <person name="Overmars L."/>
            <person name="Richter M."/>
            <person name="Woyke T."/>
            <person name="Sorokin D.Y."/>
            <person name="Muyzer G."/>
        </authorList>
    </citation>
    <scope>NUCLEOTIDE SEQUENCE [LARGE SCALE GENOMIC DNA]</scope>
    <source>
        <strain evidence="4 5">HL17</strain>
    </source>
</reference>
<dbReference type="GO" id="GO:0008171">
    <property type="term" value="F:O-methyltransferase activity"/>
    <property type="evidence" value="ECO:0007669"/>
    <property type="project" value="InterPro"/>
</dbReference>
<proteinExistence type="predicted"/>
<dbReference type="InterPro" id="IPR029063">
    <property type="entry name" value="SAM-dependent_MTases_sf"/>
</dbReference>
<dbReference type="SUPFAM" id="SSF53335">
    <property type="entry name" value="S-adenosyl-L-methionine-dependent methyltransferases"/>
    <property type="match status" value="1"/>
</dbReference>
<dbReference type="OrthoDB" id="9799672at2"/>
<dbReference type="Pfam" id="PF01596">
    <property type="entry name" value="Methyltransf_3"/>
    <property type="match status" value="1"/>
</dbReference>
<dbReference type="AlphaFoldDB" id="A0A1V2ZYK6"/>
<dbReference type="Gene3D" id="3.40.50.150">
    <property type="entry name" value="Vaccinia Virus protein VP39"/>
    <property type="match status" value="1"/>
</dbReference>
<dbReference type="GO" id="GO:0032259">
    <property type="term" value="P:methylation"/>
    <property type="evidence" value="ECO:0007669"/>
    <property type="project" value="UniProtKB-KW"/>
</dbReference>
<protein>
    <submittedName>
        <fullName evidence="4">SAM-dependent methyltransferase</fullName>
    </submittedName>
</protein>
<dbReference type="PANTHER" id="PTHR10509">
    <property type="entry name" value="O-METHYLTRANSFERASE-RELATED"/>
    <property type="match status" value="1"/>
</dbReference>
<evidence type="ECO:0000313" key="5">
    <source>
        <dbReference type="Proteomes" id="UP000189177"/>
    </source>
</evidence>
<dbReference type="CDD" id="cd02440">
    <property type="entry name" value="AdoMet_MTases"/>
    <property type="match status" value="1"/>
</dbReference>
<name>A0A1V2ZYK6_9GAMM</name>
<dbReference type="InterPro" id="IPR050362">
    <property type="entry name" value="Cation-dep_OMT"/>
</dbReference>
<keyword evidence="3" id="KW-0949">S-adenosyl-L-methionine</keyword>
<dbReference type="RefSeq" id="WP_077244171.1">
    <property type="nucleotide sequence ID" value="NZ_MUZR01000021.1"/>
</dbReference>
<sequence>MSTRSIGLDDELHPYLLDASLRESPLLAELRAETAALPEARMQIAPEQGQFMALLARLTGARRYLEIGTFTGYSSLVIAEALPADGRIVTCDLSREWTDIAGRYWRRAGVEDRIDLRLGPAADTLQALREEDPAVEPFDLAFIDADKTGYREYYEHCLALLAPGGLVMIDNTLWHGTVADRSDRREDTVAIREFNRFVHRDERVDLSLVPIGDGLTLARKRAA</sequence>
<gene>
    <name evidence="4" type="ORF">B1A74_06820</name>
</gene>
<dbReference type="EMBL" id="MUZR01000021">
    <property type="protein sequence ID" value="OOC10207.1"/>
    <property type="molecule type" value="Genomic_DNA"/>
</dbReference>
<dbReference type="PANTHER" id="PTHR10509:SF14">
    <property type="entry name" value="CAFFEOYL-COA O-METHYLTRANSFERASE 3-RELATED"/>
    <property type="match status" value="1"/>
</dbReference>
<evidence type="ECO:0000256" key="2">
    <source>
        <dbReference type="ARBA" id="ARBA00022679"/>
    </source>
</evidence>
<dbReference type="Proteomes" id="UP000189177">
    <property type="component" value="Unassembled WGS sequence"/>
</dbReference>
<evidence type="ECO:0000256" key="3">
    <source>
        <dbReference type="ARBA" id="ARBA00022691"/>
    </source>
</evidence>
<dbReference type="GO" id="GO:0008757">
    <property type="term" value="F:S-adenosylmethionine-dependent methyltransferase activity"/>
    <property type="evidence" value="ECO:0007669"/>
    <property type="project" value="TreeGrafter"/>
</dbReference>
<evidence type="ECO:0000256" key="1">
    <source>
        <dbReference type="ARBA" id="ARBA00022603"/>
    </source>
</evidence>
<dbReference type="STRING" id="252474.B1A74_06820"/>
<evidence type="ECO:0000313" key="4">
    <source>
        <dbReference type="EMBL" id="OOC10207.1"/>
    </source>
</evidence>
<organism evidence="4 5">
    <name type="scientific">Thioalkalivibrio halophilus</name>
    <dbReference type="NCBI Taxonomy" id="252474"/>
    <lineage>
        <taxon>Bacteria</taxon>
        <taxon>Pseudomonadati</taxon>
        <taxon>Pseudomonadota</taxon>
        <taxon>Gammaproteobacteria</taxon>
        <taxon>Chromatiales</taxon>
        <taxon>Ectothiorhodospiraceae</taxon>
        <taxon>Thioalkalivibrio</taxon>
    </lineage>
</organism>
<keyword evidence="1 4" id="KW-0489">Methyltransferase</keyword>
<keyword evidence="5" id="KW-1185">Reference proteome</keyword>
<dbReference type="PROSITE" id="PS51682">
    <property type="entry name" value="SAM_OMT_I"/>
    <property type="match status" value="1"/>
</dbReference>
<comment type="caution">
    <text evidence="4">The sequence shown here is derived from an EMBL/GenBank/DDBJ whole genome shotgun (WGS) entry which is preliminary data.</text>
</comment>
<accession>A0A1V2ZYK6</accession>
<keyword evidence="2 4" id="KW-0808">Transferase</keyword>
<dbReference type="InterPro" id="IPR002935">
    <property type="entry name" value="SAM_O-MeTrfase"/>
</dbReference>